<keyword evidence="6" id="KW-0812">Transmembrane</keyword>
<evidence type="ECO:0000256" key="2">
    <source>
        <dbReference type="ARBA" id="ARBA00022525"/>
    </source>
</evidence>
<evidence type="ECO:0000256" key="3">
    <source>
        <dbReference type="ARBA" id="ARBA00022729"/>
    </source>
</evidence>
<keyword evidence="6" id="KW-0472">Membrane</keyword>
<dbReference type="RefSeq" id="WP_142039576.1">
    <property type="nucleotide sequence ID" value="NZ_JBHTGS010000001.1"/>
</dbReference>
<keyword evidence="2" id="KW-0964">Secreted</keyword>
<evidence type="ECO:0000256" key="4">
    <source>
        <dbReference type="ARBA" id="ARBA00023088"/>
    </source>
</evidence>
<dbReference type="Proteomes" id="UP000317043">
    <property type="component" value="Unassembled WGS sequence"/>
</dbReference>
<keyword evidence="1" id="KW-0134">Cell wall</keyword>
<evidence type="ECO:0000256" key="6">
    <source>
        <dbReference type="SAM" id="Phobius"/>
    </source>
</evidence>
<dbReference type="NCBIfam" id="TIGR01167">
    <property type="entry name" value="LPXTG_anchor"/>
    <property type="match status" value="1"/>
</dbReference>
<keyword evidence="6" id="KW-1133">Transmembrane helix</keyword>
<accession>A0A543AX39</accession>
<keyword evidence="4" id="KW-0572">Peptidoglycan-anchor</keyword>
<keyword evidence="3" id="KW-0732">Signal</keyword>
<feature type="domain" description="Gram-positive cocci surface proteins LPxTG" evidence="7">
    <location>
        <begin position="167"/>
        <end position="206"/>
    </location>
</feature>
<feature type="region of interest" description="Disordered" evidence="5">
    <location>
        <begin position="1"/>
        <end position="22"/>
    </location>
</feature>
<feature type="transmembrane region" description="Helical" evidence="6">
    <location>
        <begin position="181"/>
        <end position="202"/>
    </location>
</feature>
<dbReference type="OrthoDB" id="3404609at2"/>
<evidence type="ECO:0000313" key="9">
    <source>
        <dbReference type="Proteomes" id="UP000317043"/>
    </source>
</evidence>
<reference evidence="8 9" key="1">
    <citation type="submission" date="2019-06" db="EMBL/GenBank/DDBJ databases">
        <title>Sequencing the genomes of 1000 actinobacteria strains.</title>
        <authorList>
            <person name="Klenk H.-P."/>
        </authorList>
    </citation>
    <scope>NUCLEOTIDE SEQUENCE [LARGE SCALE GENOMIC DNA]</scope>
    <source>
        <strain evidence="8 9">DSM 45928</strain>
    </source>
</reference>
<dbReference type="InParanoid" id="A0A543AX39"/>
<evidence type="ECO:0000256" key="1">
    <source>
        <dbReference type="ARBA" id="ARBA00022512"/>
    </source>
</evidence>
<dbReference type="InterPro" id="IPR019931">
    <property type="entry name" value="LPXTG_anchor"/>
</dbReference>
<feature type="region of interest" description="Disordered" evidence="5">
    <location>
        <begin position="105"/>
        <end position="175"/>
    </location>
</feature>
<evidence type="ECO:0000313" key="8">
    <source>
        <dbReference type="EMBL" id="TQL77137.1"/>
    </source>
</evidence>
<sequence>MPTTAKGHSGQSCDGVPKDKDADQDGWVFVLPGRSGTFISVTATFTDLTGGSRVYTTDANGGMVDSPSSNATSKAYILTPAGWTLTAASAEVSTDTVSKKFNLIHTCPGPASTPSPSPSTSESPSTSTPPTEEPSESGSPSESPSESSTPSESTSGTPSVSPEVPSESSTDGSLPITGASLTTAIGVGALLAAVGAVALLVMRRRRAAQTWE</sequence>
<keyword evidence="9" id="KW-1185">Reference proteome</keyword>
<dbReference type="Pfam" id="PF00746">
    <property type="entry name" value="Gram_pos_anchor"/>
    <property type="match status" value="1"/>
</dbReference>
<evidence type="ECO:0000256" key="5">
    <source>
        <dbReference type="SAM" id="MobiDB-lite"/>
    </source>
</evidence>
<evidence type="ECO:0000259" key="7">
    <source>
        <dbReference type="Pfam" id="PF00746"/>
    </source>
</evidence>
<comment type="caution">
    <text evidence="8">The sequence shown here is derived from an EMBL/GenBank/DDBJ whole genome shotgun (WGS) entry which is preliminary data.</text>
</comment>
<dbReference type="AlphaFoldDB" id="A0A543AX39"/>
<protein>
    <submittedName>
        <fullName evidence="8">LPXTG-motif cell wall-anchored protein</fullName>
    </submittedName>
</protein>
<name>A0A543AX39_9ACTN</name>
<gene>
    <name evidence="8" type="ORF">FB566_2687</name>
</gene>
<proteinExistence type="predicted"/>
<dbReference type="EMBL" id="VFOW01000001">
    <property type="protein sequence ID" value="TQL77137.1"/>
    <property type="molecule type" value="Genomic_DNA"/>
</dbReference>
<organism evidence="8 9">
    <name type="scientific">Stackebrandtia endophytica</name>
    <dbReference type="NCBI Taxonomy" id="1496996"/>
    <lineage>
        <taxon>Bacteria</taxon>
        <taxon>Bacillati</taxon>
        <taxon>Actinomycetota</taxon>
        <taxon>Actinomycetes</taxon>
        <taxon>Glycomycetales</taxon>
        <taxon>Glycomycetaceae</taxon>
        <taxon>Stackebrandtia</taxon>
    </lineage>
</organism>
<feature type="compositionally biased region" description="Low complexity" evidence="5">
    <location>
        <begin position="118"/>
        <end position="170"/>
    </location>
</feature>